<evidence type="ECO:0000313" key="3">
    <source>
        <dbReference type="Proteomes" id="UP000620124"/>
    </source>
</evidence>
<proteinExistence type="predicted"/>
<evidence type="ECO:0000313" key="2">
    <source>
        <dbReference type="EMBL" id="KAF7335375.1"/>
    </source>
</evidence>
<accession>A0A8H6X7B4</accession>
<protein>
    <submittedName>
        <fullName evidence="2">Uncharacterized protein</fullName>
    </submittedName>
</protein>
<gene>
    <name evidence="2" type="ORF">MVEN_02190000</name>
</gene>
<name>A0A8H6X7B4_9AGAR</name>
<feature type="compositionally biased region" description="Polar residues" evidence="1">
    <location>
        <begin position="249"/>
        <end position="261"/>
    </location>
</feature>
<keyword evidence="3" id="KW-1185">Reference proteome</keyword>
<reference evidence="2" key="1">
    <citation type="submission" date="2020-05" db="EMBL/GenBank/DDBJ databases">
        <title>Mycena genomes resolve the evolution of fungal bioluminescence.</title>
        <authorList>
            <person name="Tsai I.J."/>
        </authorList>
    </citation>
    <scope>NUCLEOTIDE SEQUENCE</scope>
    <source>
        <strain evidence="2">CCC161011</strain>
    </source>
</reference>
<feature type="region of interest" description="Disordered" evidence="1">
    <location>
        <begin position="100"/>
        <end position="122"/>
    </location>
</feature>
<dbReference type="Proteomes" id="UP000620124">
    <property type="component" value="Unassembled WGS sequence"/>
</dbReference>
<dbReference type="EMBL" id="JACAZI010000024">
    <property type="protein sequence ID" value="KAF7335375.1"/>
    <property type="molecule type" value="Genomic_DNA"/>
</dbReference>
<evidence type="ECO:0000256" key="1">
    <source>
        <dbReference type="SAM" id="MobiDB-lite"/>
    </source>
</evidence>
<organism evidence="2 3">
    <name type="scientific">Mycena venus</name>
    <dbReference type="NCBI Taxonomy" id="2733690"/>
    <lineage>
        <taxon>Eukaryota</taxon>
        <taxon>Fungi</taxon>
        <taxon>Dikarya</taxon>
        <taxon>Basidiomycota</taxon>
        <taxon>Agaricomycotina</taxon>
        <taxon>Agaricomycetes</taxon>
        <taxon>Agaricomycetidae</taxon>
        <taxon>Agaricales</taxon>
        <taxon>Marasmiineae</taxon>
        <taxon>Mycenaceae</taxon>
        <taxon>Mycena</taxon>
    </lineage>
</organism>
<feature type="region of interest" description="Disordered" evidence="1">
    <location>
        <begin position="240"/>
        <end position="290"/>
    </location>
</feature>
<sequence>MPSLPQTHNALSQAERSRLVRSNRKLQALLGATPQVIEAAVSQSVNRGVPTHTHAPNELSSIPPPPFSFSGRRNLLPPSLASNTIRPQLFLHLEPPAGQKNTVSSLPSPMTPCTPLSPTTNTAPSTLLLTLTRSLSTKDTRRRHVAKLTRTLGENIAPDLITQPVPPVHPTLHRSATTFGQAQGAAERPNVRAVFTAAPAPASAPTLAPAPVTAHLSAAVDADIVTPVATPMALSPLPWVSPLSPRQGKPTQLARSFSTATREPRPTRSPGSRMQHRRGGSLASIPSDLLPSKEARELARELEGAQIVTAWRHELQTGKRRKEKEWSGEWNREMDKVAKELRSLKSN</sequence>
<dbReference type="OrthoDB" id="3215907at2759"/>
<dbReference type="AlphaFoldDB" id="A0A8H6X7B4"/>
<comment type="caution">
    <text evidence="2">The sequence shown here is derived from an EMBL/GenBank/DDBJ whole genome shotgun (WGS) entry which is preliminary data.</text>
</comment>